<keyword evidence="1" id="KW-0805">Transcription regulation</keyword>
<reference evidence="5 6" key="1">
    <citation type="submission" date="2018-07" db="EMBL/GenBank/DDBJ databases">
        <title>GABA Modulating Bacteria of the Human Gut Microbiota.</title>
        <authorList>
            <person name="Strandwitz P."/>
            <person name="Kim K.H."/>
            <person name="Terekhova D."/>
            <person name="Liu J.K."/>
            <person name="Sharma A."/>
            <person name="Levering J."/>
            <person name="Mcdonald D."/>
            <person name="Dietrich D."/>
            <person name="Ramadhar T.R."/>
            <person name="Lekbua A."/>
            <person name="Mroue N."/>
            <person name="Liston C."/>
            <person name="Stewart E.J."/>
            <person name="Dubin M.J."/>
            <person name="Zengler K."/>
            <person name="Knight R."/>
            <person name="Gilbert J.A."/>
            <person name="Clardy J."/>
            <person name="Lewis K."/>
        </authorList>
    </citation>
    <scope>NUCLEOTIDE SEQUENCE [LARGE SCALE GENOMIC DNA]</scope>
    <source>
        <strain evidence="5 6">KLE1738</strain>
    </source>
</reference>
<dbReference type="EMBL" id="QQRQ01000004">
    <property type="protein sequence ID" value="RFT07165.1"/>
    <property type="molecule type" value="Genomic_DNA"/>
</dbReference>
<evidence type="ECO:0000313" key="5">
    <source>
        <dbReference type="EMBL" id="RFT07165.1"/>
    </source>
</evidence>
<evidence type="ECO:0000259" key="4">
    <source>
        <dbReference type="PROSITE" id="PS50042"/>
    </source>
</evidence>
<dbReference type="PANTHER" id="PTHR24567:SF26">
    <property type="entry name" value="REGULATORY PROTEIN YEIL"/>
    <property type="match status" value="1"/>
</dbReference>
<gene>
    <name evidence="5" type="ORF">DV520_04035</name>
</gene>
<dbReference type="InterPro" id="IPR012318">
    <property type="entry name" value="HTH_CRP"/>
</dbReference>
<organism evidence="5 6">
    <name type="scientific">Evtepia gabavorous</name>
    <dbReference type="NCBI Taxonomy" id="2211183"/>
    <lineage>
        <taxon>Bacteria</taxon>
        <taxon>Bacillati</taxon>
        <taxon>Bacillota</taxon>
        <taxon>Clostridia</taxon>
        <taxon>Eubacteriales</taxon>
        <taxon>Evtepia</taxon>
    </lineage>
</organism>
<dbReference type="SUPFAM" id="SSF51206">
    <property type="entry name" value="cAMP-binding domain-like"/>
    <property type="match status" value="1"/>
</dbReference>
<evidence type="ECO:0000256" key="1">
    <source>
        <dbReference type="ARBA" id="ARBA00023015"/>
    </source>
</evidence>
<feature type="domain" description="Cyclic nucleotide-binding" evidence="4">
    <location>
        <begin position="2"/>
        <end position="96"/>
    </location>
</feature>
<dbReference type="GO" id="GO:0003677">
    <property type="term" value="F:DNA binding"/>
    <property type="evidence" value="ECO:0007669"/>
    <property type="project" value="UniProtKB-KW"/>
</dbReference>
<evidence type="ECO:0000256" key="3">
    <source>
        <dbReference type="ARBA" id="ARBA00023163"/>
    </source>
</evidence>
<dbReference type="InterPro" id="IPR050397">
    <property type="entry name" value="Env_Response_Regulators"/>
</dbReference>
<keyword evidence="3" id="KW-0804">Transcription</keyword>
<accession>A0A3E2B566</accession>
<protein>
    <submittedName>
        <fullName evidence="5">Transcriptional regulator YeiL</fullName>
    </submittedName>
</protein>
<dbReference type="Pfam" id="PF13545">
    <property type="entry name" value="HTH_Crp_2"/>
    <property type="match status" value="1"/>
</dbReference>
<dbReference type="Pfam" id="PF00027">
    <property type="entry name" value="cNMP_binding"/>
    <property type="match status" value="1"/>
</dbReference>
<dbReference type="InterPro" id="IPR014710">
    <property type="entry name" value="RmlC-like_jellyroll"/>
</dbReference>
<proteinExistence type="predicted"/>
<dbReference type="PROSITE" id="PS50042">
    <property type="entry name" value="CNMP_BINDING_3"/>
    <property type="match status" value="1"/>
</dbReference>
<sequence>MERKSLGELFSFDITPYASPVRYPSGTVIFPEWQKATQLLYLEEGKARCTMSHENGAVTILDFVEGPCFLGEMELLGVQKVTSGVTARTDCAGWMIRLEECREEMLNDPVFLRQLCIFSNEKAIRVTSTAACNQMYPLKNRLATFLLQSQRQGLYCEPHTQTAAYLGVSYRHLLSVLSDFVKGGLLRKTPAGYAILRPEGLEALRIKDPFQL</sequence>
<dbReference type="GeneID" id="97994913"/>
<evidence type="ECO:0000313" key="6">
    <source>
        <dbReference type="Proteomes" id="UP000260649"/>
    </source>
</evidence>
<dbReference type="GO" id="GO:0003700">
    <property type="term" value="F:DNA-binding transcription factor activity"/>
    <property type="evidence" value="ECO:0007669"/>
    <property type="project" value="TreeGrafter"/>
</dbReference>
<dbReference type="CDD" id="cd00038">
    <property type="entry name" value="CAP_ED"/>
    <property type="match status" value="1"/>
</dbReference>
<keyword evidence="6" id="KW-1185">Reference proteome</keyword>
<dbReference type="SMART" id="SM00100">
    <property type="entry name" value="cNMP"/>
    <property type="match status" value="1"/>
</dbReference>
<dbReference type="GO" id="GO:0005829">
    <property type="term" value="C:cytosol"/>
    <property type="evidence" value="ECO:0007669"/>
    <property type="project" value="TreeGrafter"/>
</dbReference>
<dbReference type="AlphaFoldDB" id="A0A3E2B566"/>
<dbReference type="Proteomes" id="UP000260649">
    <property type="component" value="Unassembled WGS sequence"/>
</dbReference>
<comment type="caution">
    <text evidence="5">The sequence shown here is derived from an EMBL/GenBank/DDBJ whole genome shotgun (WGS) entry which is preliminary data.</text>
</comment>
<dbReference type="PANTHER" id="PTHR24567">
    <property type="entry name" value="CRP FAMILY TRANSCRIPTIONAL REGULATORY PROTEIN"/>
    <property type="match status" value="1"/>
</dbReference>
<keyword evidence="2" id="KW-0238">DNA-binding</keyword>
<dbReference type="InterPro" id="IPR018490">
    <property type="entry name" value="cNMP-bd_dom_sf"/>
</dbReference>
<name>A0A3E2B566_9FIRM</name>
<evidence type="ECO:0000256" key="2">
    <source>
        <dbReference type="ARBA" id="ARBA00023125"/>
    </source>
</evidence>
<dbReference type="InterPro" id="IPR000595">
    <property type="entry name" value="cNMP-bd_dom"/>
</dbReference>
<dbReference type="Gene3D" id="2.60.120.10">
    <property type="entry name" value="Jelly Rolls"/>
    <property type="match status" value="1"/>
</dbReference>
<dbReference type="RefSeq" id="WP_117141859.1">
    <property type="nucleotide sequence ID" value="NZ_CAKXKJ010000001.1"/>
</dbReference>
<dbReference type="OrthoDB" id="581021at2"/>
<dbReference type="NCBIfam" id="NF007707">
    <property type="entry name" value="PRK10402.1"/>
    <property type="match status" value="1"/>
</dbReference>